<feature type="non-terminal residue" evidence="1">
    <location>
        <position position="1"/>
    </location>
</feature>
<gene>
    <name evidence="1" type="ORF">S01H4_57383</name>
</gene>
<comment type="caution">
    <text evidence="1">The sequence shown here is derived from an EMBL/GenBank/DDBJ whole genome shotgun (WGS) entry which is preliminary data.</text>
</comment>
<name>X1DEZ8_9ZZZZ</name>
<evidence type="ECO:0000313" key="1">
    <source>
        <dbReference type="EMBL" id="GAH06895.1"/>
    </source>
</evidence>
<sequence>KCKTVMVKEPEKDQEPKEHIEWLRDFKPEAIKKASEVDIKPKLTIDGLGIEFAKICTILTLPKKVKIPKEKSIGNSNLIFMMDLEYEGVAHNFICESGSFRFQLGVLMTKLGFTDTDDLIESLGYIQAEYKKKYILDNGLIIKNRRNSTKRLYTCERIIGVDTETYKGTCKLIANSEGKYILNPSFHDCLKFLFYLADKNKTYRFFYNLDFDITSILKLWKPIKSKVRKKW</sequence>
<accession>X1DEZ8</accession>
<dbReference type="AlphaFoldDB" id="X1DEZ8"/>
<reference evidence="1" key="1">
    <citation type="journal article" date="2014" name="Front. Microbiol.">
        <title>High frequency of phylogenetically diverse reductive dehalogenase-homologous genes in deep subseafloor sedimentary metagenomes.</title>
        <authorList>
            <person name="Kawai M."/>
            <person name="Futagami T."/>
            <person name="Toyoda A."/>
            <person name="Takaki Y."/>
            <person name="Nishi S."/>
            <person name="Hori S."/>
            <person name="Arai W."/>
            <person name="Tsubouchi T."/>
            <person name="Morono Y."/>
            <person name="Uchiyama I."/>
            <person name="Ito T."/>
            <person name="Fujiyama A."/>
            <person name="Inagaki F."/>
            <person name="Takami H."/>
        </authorList>
    </citation>
    <scope>NUCLEOTIDE SEQUENCE</scope>
    <source>
        <strain evidence="1">Expedition CK06-06</strain>
    </source>
</reference>
<organism evidence="1">
    <name type="scientific">marine sediment metagenome</name>
    <dbReference type="NCBI Taxonomy" id="412755"/>
    <lineage>
        <taxon>unclassified sequences</taxon>
        <taxon>metagenomes</taxon>
        <taxon>ecological metagenomes</taxon>
    </lineage>
</organism>
<feature type="non-terminal residue" evidence="1">
    <location>
        <position position="231"/>
    </location>
</feature>
<dbReference type="EMBL" id="BART01033374">
    <property type="protein sequence ID" value="GAH06895.1"/>
    <property type="molecule type" value="Genomic_DNA"/>
</dbReference>
<protein>
    <submittedName>
        <fullName evidence="1">Uncharacterized protein</fullName>
    </submittedName>
</protein>
<proteinExistence type="predicted"/>